<dbReference type="EMBL" id="VCGU01000010">
    <property type="protein sequence ID" value="TRY68790.1"/>
    <property type="molecule type" value="Genomic_DNA"/>
</dbReference>
<evidence type="ECO:0000313" key="2">
    <source>
        <dbReference type="EMBL" id="TRY68790.1"/>
    </source>
</evidence>
<reference evidence="2 3" key="1">
    <citation type="journal article" date="2018" name="Nat. Ecol. Evol.">
        <title>Genomic signatures of mitonuclear coevolution across populations of Tigriopus californicus.</title>
        <authorList>
            <person name="Barreto F.S."/>
            <person name="Watson E.T."/>
            <person name="Lima T.G."/>
            <person name="Willett C.S."/>
            <person name="Edmands S."/>
            <person name="Li W."/>
            <person name="Burton R.S."/>
        </authorList>
    </citation>
    <scope>NUCLEOTIDE SEQUENCE [LARGE SCALE GENOMIC DNA]</scope>
    <source>
        <strain evidence="2 3">San Diego</strain>
    </source>
</reference>
<keyword evidence="3" id="KW-1185">Reference proteome</keyword>
<evidence type="ECO:0000313" key="3">
    <source>
        <dbReference type="Proteomes" id="UP000318571"/>
    </source>
</evidence>
<feature type="transmembrane region" description="Helical" evidence="1">
    <location>
        <begin position="167"/>
        <end position="195"/>
    </location>
</feature>
<dbReference type="PANTHER" id="PTHR21329">
    <property type="entry name" value="PHOSPHATIDYLINOSITOL N-ACETYLGLUCOSAMINYLTRANSFERASE SUBUNIT Q-RELATED"/>
    <property type="match status" value="1"/>
</dbReference>
<keyword evidence="1" id="KW-0812">Transmembrane</keyword>
<dbReference type="GO" id="GO:0006506">
    <property type="term" value="P:GPI anchor biosynthetic process"/>
    <property type="evidence" value="ECO:0007669"/>
    <property type="project" value="InterPro"/>
</dbReference>
<dbReference type="AlphaFoldDB" id="A0A553NTN7"/>
<keyword evidence="1" id="KW-0472">Membrane</keyword>
<dbReference type="Proteomes" id="UP000318571">
    <property type="component" value="Chromosome 1"/>
</dbReference>
<name>A0A553NTN7_TIGCA</name>
<dbReference type="GO" id="GO:0016020">
    <property type="term" value="C:membrane"/>
    <property type="evidence" value="ECO:0007669"/>
    <property type="project" value="InterPro"/>
</dbReference>
<dbReference type="InterPro" id="IPR007720">
    <property type="entry name" value="PigQ/GPI1"/>
</dbReference>
<accession>A0A553NTN7</accession>
<dbReference type="STRING" id="6832.A0A553NTN7"/>
<proteinExistence type="predicted"/>
<evidence type="ECO:0000256" key="1">
    <source>
        <dbReference type="SAM" id="Phobius"/>
    </source>
</evidence>
<organism evidence="2 3">
    <name type="scientific">Tigriopus californicus</name>
    <name type="common">Marine copepod</name>
    <dbReference type="NCBI Taxonomy" id="6832"/>
    <lineage>
        <taxon>Eukaryota</taxon>
        <taxon>Metazoa</taxon>
        <taxon>Ecdysozoa</taxon>
        <taxon>Arthropoda</taxon>
        <taxon>Crustacea</taxon>
        <taxon>Multicrustacea</taxon>
        <taxon>Hexanauplia</taxon>
        <taxon>Copepoda</taxon>
        <taxon>Harpacticoida</taxon>
        <taxon>Harpacticidae</taxon>
        <taxon>Tigriopus</taxon>
    </lineage>
</organism>
<keyword evidence="1" id="KW-1133">Transmembrane helix</keyword>
<comment type="caution">
    <text evidence="2">The sequence shown here is derived from an EMBL/GenBank/DDBJ whole genome shotgun (WGS) entry which is preliminary data.</text>
</comment>
<dbReference type="GO" id="GO:0005783">
    <property type="term" value="C:endoplasmic reticulum"/>
    <property type="evidence" value="ECO:0007669"/>
    <property type="project" value="TreeGrafter"/>
</dbReference>
<dbReference type="OrthoDB" id="70250at2759"/>
<dbReference type="OMA" id="RWVTHTI"/>
<feature type="transmembrane region" description="Helical" evidence="1">
    <location>
        <begin position="267"/>
        <end position="286"/>
    </location>
</feature>
<dbReference type="Pfam" id="PF05024">
    <property type="entry name" value="Gpi1"/>
    <property type="match status" value="1"/>
</dbReference>
<evidence type="ECO:0008006" key="4">
    <source>
        <dbReference type="Google" id="ProtNLM"/>
    </source>
</evidence>
<protein>
    <recommendedName>
        <fullName evidence="4">Phosphatidylinositol N-acetylglucosaminyltransferase subunit Q</fullName>
    </recommendedName>
</protein>
<feature type="transmembrane region" description="Helical" evidence="1">
    <location>
        <begin position="68"/>
        <end position="91"/>
    </location>
</feature>
<feature type="transmembrane region" description="Helical" evidence="1">
    <location>
        <begin position="238"/>
        <end position="261"/>
    </location>
</feature>
<dbReference type="PANTHER" id="PTHR21329:SF3">
    <property type="entry name" value="PHOSPHATIDYLINOSITOL N-ACETYLGLUCOSAMINYLTRANSFERASE SUBUNIT Q"/>
    <property type="match status" value="1"/>
</dbReference>
<sequence>MASPGDHGCAPPSNSMIGVHRLSIMRGVSCHWWWVCRRTWQLSFTGSYLLQRGHLLRQAYQKHRLGRCLFWLLVDVLMGYAWATLILAHWAPSTQGVQLVLGAMDSVVLYLRRLITWLMDAPAGLKLNSVLSSALGKFFLYHIHLWVTFLHLATPLLSQALSRTMGVLSYLGLMLQISVAQDTFNLVTFHVHCFFTYARRLFLSQTHGLQSLWRLFRGKKYNPLRDRVDTSHHDVDQLFVGTLAFTILLFLYPTTLVYFAVFKVLDLAIVALHWLASGLVQLGLSFQ</sequence>
<gene>
    <name evidence="2" type="ORF">TCAL_03064</name>
</gene>